<reference evidence="7" key="1">
    <citation type="journal article" date="2023" name="Mol. Phylogenet. Evol.">
        <title>Genome-scale phylogeny and comparative genomics of the fungal order Sordariales.</title>
        <authorList>
            <person name="Hensen N."/>
            <person name="Bonometti L."/>
            <person name="Westerberg I."/>
            <person name="Brannstrom I.O."/>
            <person name="Guillou S."/>
            <person name="Cros-Aarteil S."/>
            <person name="Calhoun S."/>
            <person name="Haridas S."/>
            <person name="Kuo A."/>
            <person name="Mondo S."/>
            <person name="Pangilinan J."/>
            <person name="Riley R."/>
            <person name="LaButti K."/>
            <person name="Andreopoulos B."/>
            <person name="Lipzen A."/>
            <person name="Chen C."/>
            <person name="Yan M."/>
            <person name="Daum C."/>
            <person name="Ng V."/>
            <person name="Clum A."/>
            <person name="Steindorff A."/>
            <person name="Ohm R.A."/>
            <person name="Martin F."/>
            <person name="Silar P."/>
            <person name="Natvig D.O."/>
            <person name="Lalanne C."/>
            <person name="Gautier V."/>
            <person name="Ament-Velasquez S.L."/>
            <person name="Kruys A."/>
            <person name="Hutchinson M.I."/>
            <person name="Powell A.J."/>
            <person name="Barry K."/>
            <person name="Miller A.N."/>
            <person name="Grigoriev I.V."/>
            <person name="Debuchy R."/>
            <person name="Gladieux P."/>
            <person name="Hiltunen Thoren M."/>
            <person name="Johannesson H."/>
        </authorList>
    </citation>
    <scope>NUCLEOTIDE SEQUENCE</scope>
    <source>
        <strain evidence="7">PSN243</strain>
    </source>
</reference>
<evidence type="ECO:0000256" key="3">
    <source>
        <dbReference type="ARBA" id="ARBA00044955"/>
    </source>
</evidence>
<evidence type="ECO:0000256" key="1">
    <source>
        <dbReference type="ARBA" id="ARBA00022669"/>
    </source>
</evidence>
<dbReference type="GO" id="GO:0008061">
    <property type="term" value="F:chitin binding"/>
    <property type="evidence" value="ECO:0007669"/>
    <property type="project" value="UniProtKB-KW"/>
</dbReference>
<dbReference type="SUPFAM" id="SSF54106">
    <property type="entry name" value="LysM domain"/>
    <property type="match status" value="1"/>
</dbReference>
<dbReference type="PANTHER" id="PTHR34997:SF1">
    <property type="entry name" value="PEPTIDOGLYCAN-BINDING LYSIN DOMAIN"/>
    <property type="match status" value="1"/>
</dbReference>
<keyword evidence="2" id="KW-0843">Virulence</keyword>
<evidence type="ECO:0000256" key="2">
    <source>
        <dbReference type="ARBA" id="ARBA00023026"/>
    </source>
</evidence>
<feature type="compositionally biased region" description="Polar residues" evidence="4">
    <location>
        <begin position="342"/>
        <end position="358"/>
    </location>
</feature>
<comment type="similarity">
    <text evidence="3">Belongs to the secreted LysM effector family.</text>
</comment>
<reference evidence="7" key="2">
    <citation type="submission" date="2023-05" db="EMBL/GenBank/DDBJ databases">
        <authorList>
            <consortium name="Lawrence Berkeley National Laboratory"/>
            <person name="Steindorff A."/>
            <person name="Hensen N."/>
            <person name="Bonometti L."/>
            <person name="Westerberg I."/>
            <person name="Brannstrom I.O."/>
            <person name="Guillou S."/>
            <person name="Cros-Aarteil S."/>
            <person name="Calhoun S."/>
            <person name="Haridas S."/>
            <person name="Kuo A."/>
            <person name="Mondo S."/>
            <person name="Pangilinan J."/>
            <person name="Riley R."/>
            <person name="Labutti K."/>
            <person name="Andreopoulos B."/>
            <person name="Lipzen A."/>
            <person name="Chen C."/>
            <person name="Yanf M."/>
            <person name="Daum C."/>
            <person name="Ng V."/>
            <person name="Clum A."/>
            <person name="Ohm R."/>
            <person name="Martin F."/>
            <person name="Silar P."/>
            <person name="Natvig D."/>
            <person name="Lalanne C."/>
            <person name="Gautier V."/>
            <person name="Ament-Velasquez S.L."/>
            <person name="Kruys A."/>
            <person name="Hutchinson M.I."/>
            <person name="Powell A.J."/>
            <person name="Barry K."/>
            <person name="Miller A.N."/>
            <person name="Grigoriev I.V."/>
            <person name="Debuchy R."/>
            <person name="Gladieux P."/>
            <person name="Thoren M.H."/>
            <person name="Johannesson H."/>
        </authorList>
    </citation>
    <scope>NUCLEOTIDE SEQUENCE</scope>
    <source>
        <strain evidence="7">PSN243</strain>
    </source>
</reference>
<feature type="chain" id="PRO_5043417927" description="LysM domain-containing protein" evidence="5">
    <location>
        <begin position="19"/>
        <end position="674"/>
    </location>
</feature>
<dbReference type="EMBL" id="MU866006">
    <property type="protein sequence ID" value="KAK4442800.1"/>
    <property type="molecule type" value="Genomic_DNA"/>
</dbReference>
<name>A0AAV9G451_9PEZI</name>
<accession>A0AAV9G451</accession>
<evidence type="ECO:0000256" key="4">
    <source>
        <dbReference type="SAM" id="MobiDB-lite"/>
    </source>
</evidence>
<dbReference type="Proteomes" id="UP001321760">
    <property type="component" value="Unassembled WGS sequence"/>
</dbReference>
<feature type="region of interest" description="Disordered" evidence="4">
    <location>
        <begin position="335"/>
        <end position="358"/>
    </location>
</feature>
<keyword evidence="1" id="KW-0147">Chitin-binding</keyword>
<evidence type="ECO:0000256" key="5">
    <source>
        <dbReference type="SAM" id="SignalP"/>
    </source>
</evidence>
<comment type="caution">
    <text evidence="7">The sequence shown here is derived from an EMBL/GenBank/DDBJ whole genome shotgun (WGS) entry which is preliminary data.</text>
</comment>
<sequence length="674" mass="72877">MAKTFTFWAALAVGLVSTQQLPDAFYPYDTLGLGERCFNALTTTVPSCPGWLGQHAGGSDSSFEMLDLDRATQLCNSTCKIDLVSLRYSITSKCSNVTDRVVPDGYGGAAYPATYFTDRCLFAIQAGCMIDPDSGQYCDVLASNWMGNYSLDRSCSFCELGIQQVQLASPFGYSEQGAEDFSASTQSCNATGYAYATPTSIALNSTSVSQPEPRNCSRWYTIAEGDDCVVISGVNSVSTYSIIQTNSLDLSCDFLPATGEKICLGPQCSIYQLGLYESCAALATTFNITIAQLLAWNPMINPLCTRLVDWTGWYICVSPPGFMDTNSNSTAIAGLGPGSPDATATQAPLPTTNPAPSSNPRCAQWYSVHEGDTCQKISITFGITLDDLLFLNPQLNQNCTNLWLNTSYCVQPVGNIATYTSYPTSIISTSFTRPPPEPTPSFTPLSAPPELPRAPGTIESCILYVNGASPNPTTTFNNNTTTNPDSDLNSCDSWARTVNVQTLDLLEWNPSLSPQNCSFSPGFSYCARKWDVRPSVTRPHDYCLTPDMEGIPVGSISPGRCSCFVGLRVEDREGFNCSVFPGMFNVSAARVVELNPWIGEDCDGGLFSGVNEWGYELVCVEEVVRNGTGVVGREVSKKVVTTGVREGGKRPLVVRRKLGSGEEGRLDLYKFDQV</sequence>
<feature type="domain" description="LysM" evidence="6">
    <location>
        <begin position="364"/>
        <end position="410"/>
    </location>
</feature>
<dbReference type="InterPro" id="IPR036779">
    <property type="entry name" value="LysM_dom_sf"/>
</dbReference>
<dbReference type="SMART" id="SM00257">
    <property type="entry name" value="LysM"/>
    <property type="match status" value="3"/>
</dbReference>
<protein>
    <recommendedName>
        <fullName evidence="6">LysM domain-containing protein</fullName>
    </recommendedName>
</protein>
<dbReference type="InterPro" id="IPR018392">
    <property type="entry name" value="LysM"/>
</dbReference>
<feature type="domain" description="LysM" evidence="6">
    <location>
        <begin position="269"/>
        <end position="317"/>
    </location>
</feature>
<gene>
    <name evidence="7" type="ORF">QBC34DRAFT_312355</name>
</gene>
<dbReference type="InterPro" id="IPR052210">
    <property type="entry name" value="LysM1-like"/>
</dbReference>
<dbReference type="CDD" id="cd00118">
    <property type="entry name" value="LysM"/>
    <property type="match status" value="1"/>
</dbReference>
<proteinExistence type="inferred from homology"/>
<evidence type="ECO:0000313" key="8">
    <source>
        <dbReference type="Proteomes" id="UP001321760"/>
    </source>
</evidence>
<evidence type="ECO:0000313" key="7">
    <source>
        <dbReference type="EMBL" id="KAK4442800.1"/>
    </source>
</evidence>
<keyword evidence="8" id="KW-1185">Reference proteome</keyword>
<keyword evidence="5" id="KW-0732">Signal</keyword>
<feature type="signal peptide" evidence="5">
    <location>
        <begin position="1"/>
        <end position="18"/>
    </location>
</feature>
<dbReference type="PANTHER" id="PTHR34997">
    <property type="entry name" value="AM15"/>
    <property type="match status" value="1"/>
</dbReference>
<dbReference type="AlphaFoldDB" id="A0AAV9G451"/>
<dbReference type="PROSITE" id="PS51782">
    <property type="entry name" value="LYSM"/>
    <property type="match status" value="2"/>
</dbReference>
<evidence type="ECO:0000259" key="6">
    <source>
        <dbReference type="PROSITE" id="PS51782"/>
    </source>
</evidence>
<dbReference type="Gene3D" id="3.10.350.10">
    <property type="entry name" value="LysM domain"/>
    <property type="match status" value="3"/>
</dbReference>
<organism evidence="7 8">
    <name type="scientific">Podospora aff. communis PSN243</name>
    <dbReference type="NCBI Taxonomy" id="3040156"/>
    <lineage>
        <taxon>Eukaryota</taxon>
        <taxon>Fungi</taxon>
        <taxon>Dikarya</taxon>
        <taxon>Ascomycota</taxon>
        <taxon>Pezizomycotina</taxon>
        <taxon>Sordariomycetes</taxon>
        <taxon>Sordariomycetidae</taxon>
        <taxon>Sordariales</taxon>
        <taxon>Podosporaceae</taxon>
        <taxon>Podospora</taxon>
    </lineage>
</organism>
<dbReference type="Pfam" id="PF01476">
    <property type="entry name" value="LysM"/>
    <property type="match status" value="1"/>
</dbReference>